<proteinExistence type="predicted"/>
<sequence length="384" mass="43940">MQAKSTLYFKGLNGLRFMAALLVVFAHVPTFITKTSNPNIYDFRPFSFFSNGGLAVDFFFVLSGFLITSLLLKEHEESGTISVKRFYIRRMLRIWPLYYLIVFIAFAVFPILANIFHLRPDPGLSVPQLLMYILLLPNFTFIFGPRILLFPLWSIGVEEQFYLIIAPVIKYKKKSLALIFATVIIVKLFLNFFAGQVTPATTATIIILDLRFEAICIGCLGAIFIRSRYKYLLDKLFGLPLQLLFFGILFAVLFFNKTLPAAGIPVISPLFSVLTNRIYNGVPMGIVFLYVILCVSLNKRSIIKTGGKTFELLGNISYGMYMYHVMTCFVVIGIMKRFFLDIPVTTATIMCYLLCVFFTMLVAYLSYVFFEKRFLNLKKKFENA</sequence>
<evidence type="ECO:0000313" key="4">
    <source>
        <dbReference type="Proteomes" id="UP000321533"/>
    </source>
</evidence>
<feature type="transmembrane region" description="Helical" evidence="1">
    <location>
        <begin position="236"/>
        <end position="255"/>
    </location>
</feature>
<dbReference type="Pfam" id="PF01757">
    <property type="entry name" value="Acyl_transf_3"/>
    <property type="match status" value="1"/>
</dbReference>
<feature type="transmembrane region" description="Helical" evidence="1">
    <location>
        <begin position="278"/>
        <end position="297"/>
    </location>
</feature>
<feature type="transmembrane region" description="Helical" evidence="1">
    <location>
        <begin position="200"/>
        <end position="224"/>
    </location>
</feature>
<organism evidence="3 4">
    <name type="scientific">Panacibacter ginsenosidivorans</name>
    <dbReference type="NCBI Taxonomy" id="1813871"/>
    <lineage>
        <taxon>Bacteria</taxon>
        <taxon>Pseudomonadati</taxon>
        <taxon>Bacteroidota</taxon>
        <taxon>Chitinophagia</taxon>
        <taxon>Chitinophagales</taxon>
        <taxon>Chitinophagaceae</taxon>
        <taxon>Panacibacter</taxon>
    </lineage>
</organism>
<feature type="transmembrane region" description="Helical" evidence="1">
    <location>
        <begin position="129"/>
        <end position="155"/>
    </location>
</feature>
<reference evidence="3 4" key="1">
    <citation type="journal article" date="2016" name="Int. J. Syst. Evol. Microbiol.">
        <title>Panacibacter ginsenosidivorans gen. nov., sp. nov., with ginsenoside converting activity isolated from soil of a ginseng field.</title>
        <authorList>
            <person name="Siddiqi M.Z."/>
            <person name="Muhammad Shafi S."/>
            <person name="Choi K.D."/>
            <person name="Im W.T."/>
        </authorList>
    </citation>
    <scope>NUCLEOTIDE SEQUENCE [LARGE SCALE GENOMIC DNA]</scope>
    <source>
        <strain evidence="3 4">Gsoil1550</strain>
    </source>
</reference>
<feature type="transmembrane region" description="Helical" evidence="1">
    <location>
        <begin position="347"/>
        <end position="370"/>
    </location>
</feature>
<keyword evidence="4" id="KW-1185">Reference proteome</keyword>
<keyword evidence="1" id="KW-1133">Transmembrane helix</keyword>
<keyword evidence="1" id="KW-0812">Transmembrane</keyword>
<keyword evidence="3" id="KW-0012">Acyltransferase</keyword>
<evidence type="ECO:0000259" key="2">
    <source>
        <dbReference type="Pfam" id="PF01757"/>
    </source>
</evidence>
<evidence type="ECO:0000256" key="1">
    <source>
        <dbReference type="SAM" id="Phobius"/>
    </source>
</evidence>
<name>A0A5B8VHQ6_9BACT</name>
<dbReference type="RefSeq" id="WP_147192694.1">
    <property type="nucleotide sequence ID" value="NZ_CP042435.1"/>
</dbReference>
<feature type="domain" description="Acyltransferase 3" evidence="2">
    <location>
        <begin position="10"/>
        <end position="367"/>
    </location>
</feature>
<dbReference type="InterPro" id="IPR002656">
    <property type="entry name" value="Acyl_transf_3_dom"/>
</dbReference>
<dbReference type="GO" id="GO:0000271">
    <property type="term" value="P:polysaccharide biosynthetic process"/>
    <property type="evidence" value="ECO:0007669"/>
    <property type="project" value="TreeGrafter"/>
</dbReference>
<feature type="transmembrane region" description="Helical" evidence="1">
    <location>
        <begin position="94"/>
        <end position="117"/>
    </location>
</feature>
<dbReference type="PANTHER" id="PTHR23028:SF53">
    <property type="entry name" value="ACYL_TRANSF_3 DOMAIN-CONTAINING PROTEIN"/>
    <property type="match status" value="1"/>
</dbReference>
<accession>A0A5B8VHQ6</accession>
<dbReference type="PANTHER" id="PTHR23028">
    <property type="entry name" value="ACETYLTRANSFERASE"/>
    <property type="match status" value="1"/>
</dbReference>
<keyword evidence="3" id="KW-0808">Transferase</keyword>
<feature type="transmembrane region" description="Helical" evidence="1">
    <location>
        <begin position="318"/>
        <end position="335"/>
    </location>
</feature>
<evidence type="ECO:0000313" key="3">
    <source>
        <dbReference type="EMBL" id="QEC69818.1"/>
    </source>
</evidence>
<dbReference type="GO" id="GO:0016747">
    <property type="term" value="F:acyltransferase activity, transferring groups other than amino-acyl groups"/>
    <property type="evidence" value="ECO:0007669"/>
    <property type="project" value="InterPro"/>
</dbReference>
<dbReference type="AlphaFoldDB" id="A0A5B8VHQ6"/>
<dbReference type="GO" id="GO:0016020">
    <property type="term" value="C:membrane"/>
    <property type="evidence" value="ECO:0007669"/>
    <property type="project" value="TreeGrafter"/>
</dbReference>
<protein>
    <submittedName>
        <fullName evidence="3">Acyltransferase</fullName>
    </submittedName>
</protein>
<feature type="transmembrane region" description="Helical" evidence="1">
    <location>
        <begin position="176"/>
        <end position="194"/>
    </location>
</feature>
<keyword evidence="1" id="KW-0472">Membrane</keyword>
<gene>
    <name evidence="3" type="ORF">FRZ67_21870</name>
</gene>
<dbReference type="EMBL" id="CP042435">
    <property type="protein sequence ID" value="QEC69818.1"/>
    <property type="molecule type" value="Genomic_DNA"/>
</dbReference>
<feature type="transmembrane region" description="Helical" evidence="1">
    <location>
        <begin position="12"/>
        <end position="32"/>
    </location>
</feature>
<dbReference type="KEGG" id="pgin:FRZ67_21870"/>
<dbReference type="OrthoDB" id="290051at2"/>
<feature type="transmembrane region" description="Helical" evidence="1">
    <location>
        <begin position="52"/>
        <end position="73"/>
    </location>
</feature>
<dbReference type="Proteomes" id="UP000321533">
    <property type="component" value="Chromosome"/>
</dbReference>
<dbReference type="InterPro" id="IPR050879">
    <property type="entry name" value="Acyltransferase_3"/>
</dbReference>